<evidence type="ECO:0000256" key="1">
    <source>
        <dbReference type="SAM" id="SignalP"/>
    </source>
</evidence>
<dbReference type="Proteomes" id="UP001162891">
    <property type="component" value="Chromosome"/>
</dbReference>
<evidence type="ECO:0000313" key="2">
    <source>
        <dbReference type="EMBL" id="BDG04256.1"/>
    </source>
</evidence>
<sequence length="215" mass="22635">MARPLLPRVRMTVPALLVAAVLAAPAPSTPTHPPEPPPQPADRVALRALAVAAAGDPDVASVQAAAAREALRGAAELDGWPGRARLSALLPRITAEVRHDEQSNRTVGLQSAGEVDYLRLTPGTTVLVRATWTLADLVAHRGEIAAATAAAARARRATEAVQRATVIYFERRRLRVALLLAPPEDPLARAQAELEIARLGAELDALTGAPREGGR</sequence>
<evidence type="ECO:0000313" key="3">
    <source>
        <dbReference type="Proteomes" id="UP001162891"/>
    </source>
</evidence>
<keyword evidence="3" id="KW-1185">Reference proteome</keyword>
<gene>
    <name evidence="2" type="ORF">AMOR_32520</name>
</gene>
<keyword evidence="1" id="KW-0732">Signal</keyword>
<name>A0ABM7WXT0_9BACT</name>
<proteinExistence type="predicted"/>
<protein>
    <recommendedName>
        <fullName evidence="4">Outer membrane efflux protein</fullName>
    </recommendedName>
</protein>
<dbReference type="EMBL" id="AP025591">
    <property type="protein sequence ID" value="BDG04256.1"/>
    <property type="molecule type" value="Genomic_DNA"/>
</dbReference>
<feature type="chain" id="PRO_5046020321" description="Outer membrane efflux protein" evidence="1">
    <location>
        <begin position="24"/>
        <end position="215"/>
    </location>
</feature>
<evidence type="ECO:0008006" key="4">
    <source>
        <dbReference type="Google" id="ProtNLM"/>
    </source>
</evidence>
<reference evidence="3" key="1">
    <citation type="journal article" date="2022" name="Int. J. Syst. Evol. Microbiol.">
        <title>Anaeromyxobacter oryzae sp. nov., Anaeromyxobacter diazotrophicus sp. nov. and Anaeromyxobacter paludicola sp. nov., isolated from paddy soils.</title>
        <authorList>
            <person name="Itoh H."/>
            <person name="Xu Z."/>
            <person name="Mise K."/>
            <person name="Masuda Y."/>
            <person name="Ushijima N."/>
            <person name="Hayakawa C."/>
            <person name="Shiratori Y."/>
            <person name="Senoo K."/>
        </authorList>
    </citation>
    <scope>NUCLEOTIDE SEQUENCE [LARGE SCALE GENOMIC DNA]</scope>
    <source>
        <strain evidence="3">Red232</strain>
    </source>
</reference>
<accession>A0ABM7WXT0</accession>
<feature type="signal peptide" evidence="1">
    <location>
        <begin position="1"/>
        <end position="23"/>
    </location>
</feature>
<organism evidence="2 3">
    <name type="scientific">Anaeromyxobacter oryzae</name>
    <dbReference type="NCBI Taxonomy" id="2918170"/>
    <lineage>
        <taxon>Bacteria</taxon>
        <taxon>Pseudomonadati</taxon>
        <taxon>Myxococcota</taxon>
        <taxon>Myxococcia</taxon>
        <taxon>Myxococcales</taxon>
        <taxon>Cystobacterineae</taxon>
        <taxon>Anaeromyxobacteraceae</taxon>
        <taxon>Anaeromyxobacter</taxon>
    </lineage>
</organism>